<name>A0ABV5ZAB3_9GAMM</name>
<evidence type="ECO:0000313" key="2">
    <source>
        <dbReference type="Proteomes" id="UP001589628"/>
    </source>
</evidence>
<dbReference type="InterPro" id="IPR036111">
    <property type="entry name" value="Mal/L-sulfo/L-lacto_DH-like_sf"/>
</dbReference>
<dbReference type="RefSeq" id="WP_027311692.1">
    <property type="nucleotide sequence ID" value="NZ_JAUESS010000011.1"/>
</dbReference>
<dbReference type="InterPro" id="IPR022201">
    <property type="entry name" value="DUF3726"/>
</dbReference>
<organism evidence="1 2">
    <name type="scientific">Balneatrix alpica</name>
    <dbReference type="NCBI Taxonomy" id="75684"/>
    <lineage>
        <taxon>Bacteria</taxon>
        <taxon>Pseudomonadati</taxon>
        <taxon>Pseudomonadota</taxon>
        <taxon>Gammaproteobacteria</taxon>
        <taxon>Oceanospirillales</taxon>
        <taxon>Balneatrichaceae</taxon>
        <taxon>Balneatrix</taxon>
    </lineage>
</organism>
<proteinExistence type="predicted"/>
<comment type="caution">
    <text evidence="1">The sequence shown here is derived from an EMBL/GenBank/DDBJ whole genome shotgun (WGS) entry which is preliminary data.</text>
</comment>
<dbReference type="Pfam" id="PF12525">
    <property type="entry name" value="DUF3726"/>
    <property type="match status" value="1"/>
</dbReference>
<evidence type="ECO:0000313" key="1">
    <source>
        <dbReference type="EMBL" id="MFB9886207.1"/>
    </source>
</evidence>
<gene>
    <name evidence="1" type="ORF">ACFFLH_07300</name>
</gene>
<sequence>MHVSMNELKAALRRCFEACGYYVGNYEDAAAMILWLEKHGLQGLDELQRVLPYIQADANKAFSQVLYEDDTSAVIDVQGRSALNCLAACVDLAHAKAINTGLATVKVLNCHNRIFILKALTDCGRRGASLAAYWQNGSQSIREHCAAIHAGQRYPSYSEALLSQDAALDAKQTLTIICSTRINLSTALQPEQPVQQGWRYLSPEQIASHKSHSLDHGLQIAPQLWEEINRIGTGVLVANSDRSRMGAGGR</sequence>
<protein>
    <submittedName>
        <fullName evidence="1">DUF3726 domain-containing protein</fullName>
    </submittedName>
</protein>
<dbReference type="Proteomes" id="UP001589628">
    <property type="component" value="Unassembled WGS sequence"/>
</dbReference>
<keyword evidence="2" id="KW-1185">Reference proteome</keyword>
<accession>A0ABV5ZAB3</accession>
<reference evidence="1 2" key="1">
    <citation type="submission" date="2024-09" db="EMBL/GenBank/DDBJ databases">
        <authorList>
            <person name="Sun Q."/>
            <person name="Mori K."/>
        </authorList>
    </citation>
    <scope>NUCLEOTIDE SEQUENCE [LARGE SCALE GENOMIC DNA]</scope>
    <source>
        <strain evidence="1 2">ATCC 51285</strain>
    </source>
</reference>
<dbReference type="EMBL" id="JBHLZN010000002">
    <property type="protein sequence ID" value="MFB9886207.1"/>
    <property type="molecule type" value="Genomic_DNA"/>
</dbReference>
<dbReference type="SUPFAM" id="SSF89733">
    <property type="entry name" value="L-sulfolactate dehydrogenase-like"/>
    <property type="match status" value="1"/>
</dbReference>